<name>A0A2M7BTC0_9BACT</name>
<sequence>MTLTEVSYYSRKFAPFAIFAFVVVLIFFYSIKLLFLLFSLNQPKVTYINPLFKEIKPLFLKNDATTSAGFSFTLDTIEGQPITATDTAQVLLFPPSKFQFDYLPKVYVMAKMLGFDTELVKHKLVNNEAVFQDGKRRLAIDINTYNFRYDYDFRKDNELVESVTPPNQESAENTAINFLKSIDRYPKDLAMGKTNPVYMFYDKTSSSAGIIDSPQESNMIEIDFYRPDVAQYPAVSPSYFNSQNYVMLMSNKKGVTVISAQIKFFGVSETQIGVYPLITGQRAYEKLLGGEGILISEGSGKKNVTIKKMFLGYFDPDVYQDYYQPVYVFLGDDNFVSYVPAVSEKWLIDESKL</sequence>
<comment type="caution">
    <text evidence="2">The sequence shown here is derived from an EMBL/GenBank/DDBJ whole genome shotgun (WGS) entry which is preliminary data.</text>
</comment>
<accession>A0A2M7BTC0</accession>
<dbReference type="EMBL" id="PEVA01000047">
    <property type="protein sequence ID" value="PIV08728.1"/>
    <property type="molecule type" value="Genomic_DNA"/>
</dbReference>
<gene>
    <name evidence="2" type="ORF">COS52_01180</name>
</gene>
<dbReference type="AlphaFoldDB" id="A0A2M7BTC0"/>
<feature type="transmembrane region" description="Helical" evidence="1">
    <location>
        <begin position="16"/>
        <end position="38"/>
    </location>
</feature>
<keyword evidence="1" id="KW-0812">Transmembrane</keyword>
<keyword evidence="1" id="KW-0472">Membrane</keyword>
<evidence type="ECO:0000313" key="3">
    <source>
        <dbReference type="Proteomes" id="UP000230119"/>
    </source>
</evidence>
<keyword evidence="1" id="KW-1133">Transmembrane helix</keyword>
<proteinExistence type="predicted"/>
<evidence type="ECO:0000256" key="1">
    <source>
        <dbReference type="SAM" id="Phobius"/>
    </source>
</evidence>
<reference evidence="3" key="1">
    <citation type="submission" date="2017-09" db="EMBL/GenBank/DDBJ databases">
        <title>Depth-based differentiation of microbial function through sediment-hosted aquifers and enrichment of novel symbionts in the deep terrestrial subsurface.</title>
        <authorList>
            <person name="Probst A.J."/>
            <person name="Ladd B."/>
            <person name="Jarett J.K."/>
            <person name="Geller-Mcgrath D.E."/>
            <person name="Sieber C.M.K."/>
            <person name="Emerson J.B."/>
            <person name="Anantharaman K."/>
            <person name="Thomas B.C."/>
            <person name="Malmstrom R."/>
            <person name="Stieglmeier M."/>
            <person name="Klingl A."/>
            <person name="Woyke T."/>
            <person name="Ryan C.M."/>
            <person name="Banfield J.F."/>
        </authorList>
    </citation>
    <scope>NUCLEOTIDE SEQUENCE [LARGE SCALE GENOMIC DNA]</scope>
</reference>
<protein>
    <submittedName>
        <fullName evidence="2">Uncharacterized protein</fullName>
    </submittedName>
</protein>
<evidence type="ECO:0000313" key="2">
    <source>
        <dbReference type="EMBL" id="PIV08728.1"/>
    </source>
</evidence>
<organism evidence="2 3">
    <name type="scientific">Candidatus Roizmanbacteria bacterium CG03_land_8_20_14_0_80_39_12</name>
    <dbReference type="NCBI Taxonomy" id="1974847"/>
    <lineage>
        <taxon>Bacteria</taxon>
        <taxon>Candidatus Roizmaniibacteriota</taxon>
    </lineage>
</organism>
<dbReference type="Proteomes" id="UP000230119">
    <property type="component" value="Unassembled WGS sequence"/>
</dbReference>